<gene>
    <name evidence="9" type="ORF">O3M35_004555</name>
</gene>
<dbReference type="GO" id="GO:0016020">
    <property type="term" value="C:membrane"/>
    <property type="evidence" value="ECO:0007669"/>
    <property type="project" value="UniProtKB-SubCell"/>
</dbReference>
<evidence type="ECO:0000313" key="9">
    <source>
        <dbReference type="EMBL" id="KAK9497190.1"/>
    </source>
</evidence>
<comment type="similarity">
    <text evidence="2 8">Belongs to the glycosyltransferase 92 family.</text>
</comment>
<dbReference type="EMBL" id="JAPXFL010000015">
    <property type="protein sequence ID" value="KAK9497190.1"/>
    <property type="molecule type" value="Genomic_DNA"/>
</dbReference>
<comment type="subcellular location">
    <subcellularLocation>
        <location evidence="1">Membrane</location>
        <topology evidence="1">Single-pass membrane protein</topology>
    </subcellularLocation>
</comment>
<dbReference type="AlphaFoldDB" id="A0AAW1CLR4"/>
<dbReference type="Pfam" id="PF01697">
    <property type="entry name" value="Glyco_transf_92"/>
    <property type="match status" value="1"/>
</dbReference>
<dbReference type="PANTHER" id="PTHR21461">
    <property type="entry name" value="GLYCOSYLTRANSFERASE FAMILY 92 PROTEIN"/>
    <property type="match status" value="1"/>
</dbReference>
<keyword evidence="10" id="KW-1185">Reference proteome</keyword>
<dbReference type="PANTHER" id="PTHR21461:SF83">
    <property type="entry name" value="GLYCOSYLTRANSFERASE FAMILY 92 PROTEIN"/>
    <property type="match status" value="1"/>
</dbReference>
<keyword evidence="4 8" id="KW-0808">Transferase</keyword>
<evidence type="ECO:0000256" key="1">
    <source>
        <dbReference type="ARBA" id="ARBA00004167"/>
    </source>
</evidence>
<sequence>MSTGRILRRWSFLILAWALLSLIILLLYESMDQQITLMQTTTQSLAEKNFLNETLKIDQRKYDYEQNMIDEVKARLPSLPKSYIDKKGAALNMYYKNTSCAKYPALFDLDFNNIYWQSLYTSNGTFHLYNAYYDIRNLSRIGPAVRILGMLNRINPEIKTHCQFWFENHKEPVFMKIMEYKYIWYKNWGNYKQGIFQPYLITCQIPGKYHKIKPASVSLVENICDTPRNNLRVLYDRPERKENFIVCVKGLDFLYTDLSIRILEWIELLKLQGANKIVFYQLQVHPNITKVLDYYKERGFVEVVPLTLPGGQPNIPGFQHMYLIKKINHKRQNELIPYNDCLYRNMYKYEYLVLLDIDEIIMPLKVGNWRELMDIVLKKALGIKNETRASYNVRNVYFLDDLSHKHGWFENIPRYHHMLQHVYRSKNFTKPNQYVKCFHNPERVVTLHNHFPLACLGSGCTSYGIETTDAQLQHYRADCVKSLKKSCSDYRKNSIKDTTIWKYKDKLIENSKIALEKLGFFDEI</sequence>
<dbReference type="InterPro" id="IPR008166">
    <property type="entry name" value="Glyco_transf_92"/>
</dbReference>
<dbReference type="Proteomes" id="UP001461498">
    <property type="component" value="Unassembled WGS sequence"/>
</dbReference>
<evidence type="ECO:0000256" key="4">
    <source>
        <dbReference type="ARBA" id="ARBA00022679"/>
    </source>
</evidence>
<organism evidence="9 10">
    <name type="scientific">Rhynocoris fuscipes</name>
    <dbReference type="NCBI Taxonomy" id="488301"/>
    <lineage>
        <taxon>Eukaryota</taxon>
        <taxon>Metazoa</taxon>
        <taxon>Ecdysozoa</taxon>
        <taxon>Arthropoda</taxon>
        <taxon>Hexapoda</taxon>
        <taxon>Insecta</taxon>
        <taxon>Pterygota</taxon>
        <taxon>Neoptera</taxon>
        <taxon>Paraneoptera</taxon>
        <taxon>Hemiptera</taxon>
        <taxon>Heteroptera</taxon>
        <taxon>Panheteroptera</taxon>
        <taxon>Cimicomorpha</taxon>
        <taxon>Reduviidae</taxon>
        <taxon>Harpactorinae</taxon>
        <taxon>Harpactorini</taxon>
        <taxon>Rhynocoris</taxon>
    </lineage>
</organism>
<evidence type="ECO:0000256" key="2">
    <source>
        <dbReference type="ARBA" id="ARBA00007647"/>
    </source>
</evidence>
<dbReference type="EC" id="2.4.1.-" evidence="8"/>
<name>A0AAW1CLR4_9HEMI</name>
<comment type="caution">
    <text evidence="9">The sequence shown here is derived from an EMBL/GenBank/DDBJ whole genome shotgun (WGS) entry which is preliminary data.</text>
</comment>
<dbReference type="GO" id="GO:0005737">
    <property type="term" value="C:cytoplasm"/>
    <property type="evidence" value="ECO:0007669"/>
    <property type="project" value="TreeGrafter"/>
</dbReference>
<keyword evidence="7" id="KW-0472">Membrane</keyword>
<proteinExistence type="inferred from homology"/>
<evidence type="ECO:0000256" key="3">
    <source>
        <dbReference type="ARBA" id="ARBA00022676"/>
    </source>
</evidence>
<dbReference type="GO" id="GO:0016757">
    <property type="term" value="F:glycosyltransferase activity"/>
    <property type="evidence" value="ECO:0007669"/>
    <property type="project" value="UniProtKB-UniRule"/>
</dbReference>
<evidence type="ECO:0000256" key="7">
    <source>
        <dbReference type="ARBA" id="ARBA00023136"/>
    </source>
</evidence>
<keyword evidence="5" id="KW-0812">Transmembrane</keyword>
<accession>A0AAW1CLR4</accession>
<evidence type="ECO:0000313" key="10">
    <source>
        <dbReference type="Proteomes" id="UP001461498"/>
    </source>
</evidence>
<keyword evidence="6" id="KW-1133">Transmembrane helix</keyword>
<reference evidence="9 10" key="1">
    <citation type="submission" date="2022-12" db="EMBL/GenBank/DDBJ databases">
        <title>Chromosome-level genome assembly of true bugs.</title>
        <authorList>
            <person name="Ma L."/>
            <person name="Li H."/>
        </authorList>
    </citation>
    <scope>NUCLEOTIDE SEQUENCE [LARGE SCALE GENOMIC DNA]</scope>
    <source>
        <strain evidence="9">Lab_2022b</strain>
    </source>
</reference>
<keyword evidence="3 8" id="KW-0328">Glycosyltransferase</keyword>
<evidence type="ECO:0000256" key="6">
    <source>
        <dbReference type="ARBA" id="ARBA00022989"/>
    </source>
</evidence>
<protein>
    <recommendedName>
        <fullName evidence="8">Glycosyltransferase family 92 protein</fullName>
        <ecNumber evidence="8">2.4.1.-</ecNumber>
    </recommendedName>
</protein>
<evidence type="ECO:0000256" key="8">
    <source>
        <dbReference type="RuleBase" id="RU366017"/>
    </source>
</evidence>
<evidence type="ECO:0000256" key="5">
    <source>
        <dbReference type="ARBA" id="ARBA00022692"/>
    </source>
</evidence>